<feature type="compositionally biased region" description="Low complexity" evidence="1">
    <location>
        <begin position="83"/>
        <end position="110"/>
    </location>
</feature>
<sequence length="335" mass="36145">ERVPAPAVPARPRQALRDRAARRPRGHPRGRRRLPRRHGGRDARPRRRVGLRQVDARALHAAPGGADGRPDPLRRQGHHVPRGPRAAPAAPRDADGLPGPLLLAEPAQAGGRDRRGRPARPRRGLQGRGGPPGHDAARARRALRGPREPLSAPVLGRPAPAHRRGPRARAVPAAHRGRRARVGARRLRPGAGGQPARRDPARAQAHVRLHRPRPRRGAAGLHARRRHVPGQARRDRPRRGALRGAGPPVHRGAAVGGPGARPGRPAARPDRARGGAAEPREPAQRVPFPHPLSVCDRDLHHGAAAARRALGRAPCRLPSSAEREPDRVRHCPRGL</sequence>
<name>A0A6J4RFK4_9ACTN</name>
<feature type="region of interest" description="Disordered" evidence="1">
    <location>
        <begin position="312"/>
        <end position="335"/>
    </location>
</feature>
<accession>A0A6J4RFK4</accession>
<dbReference type="AlphaFoldDB" id="A0A6J4RFK4"/>
<organism evidence="2">
    <name type="scientific">uncultured Solirubrobacteraceae bacterium</name>
    <dbReference type="NCBI Taxonomy" id="1162706"/>
    <lineage>
        <taxon>Bacteria</taxon>
        <taxon>Bacillati</taxon>
        <taxon>Actinomycetota</taxon>
        <taxon>Thermoleophilia</taxon>
        <taxon>Solirubrobacterales</taxon>
        <taxon>Solirubrobacteraceae</taxon>
        <taxon>environmental samples</taxon>
    </lineage>
</organism>
<feature type="region of interest" description="Disordered" evidence="1">
    <location>
        <begin position="1"/>
        <end position="296"/>
    </location>
</feature>
<feature type="compositionally biased region" description="Basic residues" evidence="1">
    <location>
        <begin position="114"/>
        <end position="125"/>
    </location>
</feature>
<keyword evidence="2" id="KW-0547">Nucleotide-binding</keyword>
<dbReference type="EMBL" id="CADCVO010000087">
    <property type="protein sequence ID" value="CAA9472540.1"/>
    <property type="molecule type" value="Genomic_DNA"/>
</dbReference>
<proteinExistence type="predicted"/>
<keyword evidence="2" id="KW-0067">ATP-binding</keyword>
<reference evidence="2" key="1">
    <citation type="submission" date="2020-02" db="EMBL/GenBank/DDBJ databases">
        <authorList>
            <person name="Meier V. D."/>
        </authorList>
    </citation>
    <scope>NUCLEOTIDE SEQUENCE</scope>
    <source>
        <strain evidence="2">AVDCRST_MAG13</strain>
    </source>
</reference>
<feature type="non-terminal residue" evidence="2">
    <location>
        <position position="1"/>
    </location>
</feature>
<feature type="compositionally biased region" description="Low complexity" evidence="1">
    <location>
        <begin position="242"/>
        <end position="253"/>
    </location>
</feature>
<protein>
    <submittedName>
        <fullName evidence="2">Oligopeptide transport ATP-binding protein OppF</fullName>
    </submittedName>
</protein>
<feature type="compositionally biased region" description="Low complexity" evidence="1">
    <location>
        <begin position="1"/>
        <end position="13"/>
    </location>
</feature>
<evidence type="ECO:0000313" key="2">
    <source>
        <dbReference type="EMBL" id="CAA9472540.1"/>
    </source>
</evidence>
<evidence type="ECO:0000256" key="1">
    <source>
        <dbReference type="SAM" id="MobiDB-lite"/>
    </source>
</evidence>
<feature type="compositionally biased region" description="Basic and acidic residues" evidence="1">
    <location>
        <begin position="267"/>
        <end position="283"/>
    </location>
</feature>
<feature type="non-terminal residue" evidence="2">
    <location>
        <position position="335"/>
    </location>
</feature>
<gene>
    <name evidence="2" type="ORF">AVDCRST_MAG13-579</name>
</gene>
<feature type="compositionally biased region" description="Basic residues" evidence="1">
    <location>
        <begin position="205"/>
        <end position="228"/>
    </location>
</feature>
<feature type="compositionally biased region" description="Basic residues" evidence="1">
    <location>
        <begin position="175"/>
        <end position="188"/>
    </location>
</feature>
<dbReference type="GO" id="GO:0005524">
    <property type="term" value="F:ATP binding"/>
    <property type="evidence" value="ECO:0007669"/>
    <property type="project" value="UniProtKB-KW"/>
</dbReference>
<feature type="compositionally biased region" description="Basic residues" evidence="1">
    <location>
        <begin position="22"/>
        <end position="50"/>
    </location>
</feature>